<dbReference type="CDD" id="cd14270">
    <property type="entry name" value="UBA"/>
    <property type="match status" value="1"/>
</dbReference>
<feature type="domain" description="UBA" evidence="7">
    <location>
        <begin position="281"/>
        <end position="319"/>
    </location>
</feature>
<organism evidence="8 9">
    <name type="scientific">Allomyces macrogynus (strain ATCC 38327)</name>
    <name type="common">Allomyces javanicus var. macrogynus</name>
    <dbReference type="NCBI Taxonomy" id="578462"/>
    <lineage>
        <taxon>Eukaryota</taxon>
        <taxon>Fungi</taxon>
        <taxon>Fungi incertae sedis</taxon>
        <taxon>Blastocladiomycota</taxon>
        <taxon>Blastocladiomycetes</taxon>
        <taxon>Blastocladiales</taxon>
        <taxon>Blastocladiaceae</taxon>
        <taxon>Allomyces</taxon>
    </lineage>
</organism>
<dbReference type="OrthoDB" id="272778at2759"/>
<dbReference type="Proteomes" id="UP000054350">
    <property type="component" value="Unassembled WGS sequence"/>
</dbReference>
<name>A0A0L0S122_ALLM3</name>
<comment type="subcellular location">
    <subcellularLocation>
        <location evidence="1">Membrane</location>
        <topology evidence="1">Multi-pass membrane protein</topology>
    </subcellularLocation>
</comment>
<dbReference type="VEuPathDB" id="FungiDB:AMAG_01897"/>
<gene>
    <name evidence="8" type="ORF">AMAG_01897</name>
</gene>
<reference evidence="9" key="2">
    <citation type="submission" date="2009-11" db="EMBL/GenBank/DDBJ databases">
        <title>The Genome Sequence of Allomyces macrogynus strain ATCC 38327.</title>
        <authorList>
            <consortium name="The Broad Institute Genome Sequencing Platform"/>
            <person name="Russ C."/>
            <person name="Cuomo C."/>
            <person name="Shea T."/>
            <person name="Young S.K."/>
            <person name="Zeng Q."/>
            <person name="Koehrsen M."/>
            <person name="Haas B."/>
            <person name="Borodovsky M."/>
            <person name="Guigo R."/>
            <person name="Alvarado L."/>
            <person name="Berlin A."/>
            <person name="Borenstein D."/>
            <person name="Chen Z."/>
            <person name="Engels R."/>
            <person name="Freedman E."/>
            <person name="Gellesch M."/>
            <person name="Goldberg J."/>
            <person name="Griggs A."/>
            <person name="Gujja S."/>
            <person name="Heiman D."/>
            <person name="Hepburn T."/>
            <person name="Howarth C."/>
            <person name="Jen D."/>
            <person name="Larson L."/>
            <person name="Lewis B."/>
            <person name="Mehta T."/>
            <person name="Park D."/>
            <person name="Pearson M."/>
            <person name="Roberts A."/>
            <person name="Saif S."/>
            <person name="Shenoy N."/>
            <person name="Sisk P."/>
            <person name="Stolte C."/>
            <person name="Sykes S."/>
            <person name="Walk T."/>
            <person name="White J."/>
            <person name="Yandava C."/>
            <person name="Burger G."/>
            <person name="Gray M.W."/>
            <person name="Holland P.W.H."/>
            <person name="King N."/>
            <person name="Lang F.B.F."/>
            <person name="Roger A.J."/>
            <person name="Ruiz-Trillo I."/>
            <person name="Lander E."/>
            <person name="Nusbaum C."/>
        </authorList>
    </citation>
    <scope>NUCLEOTIDE SEQUENCE [LARGE SCALE GENOMIC DNA]</scope>
    <source>
        <strain evidence="9">ATCC 38327</strain>
    </source>
</reference>
<dbReference type="EMBL" id="GG745330">
    <property type="protein sequence ID" value="KNE56054.1"/>
    <property type="molecule type" value="Genomic_DNA"/>
</dbReference>
<dbReference type="AlphaFoldDB" id="A0A0L0S122"/>
<dbReference type="PROSITE" id="PS50030">
    <property type="entry name" value="UBA"/>
    <property type="match status" value="1"/>
</dbReference>
<dbReference type="GO" id="GO:0016020">
    <property type="term" value="C:membrane"/>
    <property type="evidence" value="ECO:0007669"/>
    <property type="project" value="UniProtKB-SubCell"/>
</dbReference>
<evidence type="ECO:0000259" key="7">
    <source>
        <dbReference type="PROSITE" id="PS50030"/>
    </source>
</evidence>
<dbReference type="PANTHER" id="PTHR43066:SF21">
    <property type="entry name" value="UBIQUITIN-ASSOCIATED DOMAIN-CONTAINING PROTEIN 2"/>
    <property type="match status" value="1"/>
</dbReference>
<dbReference type="eggNOG" id="KOG4463">
    <property type="taxonomic scope" value="Eukaryota"/>
</dbReference>
<evidence type="ECO:0000256" key="4">
    <source>
        <dbReference type="ARBA" id="ARBA00023136"/>
    </source>
</evidence>
<evidence type="ECO:0000256" key="6">
    <source>
        <dbReference type="SAM" id="Phobius"/>
    </source>
</evidence>
<reference evidence="8 9" key="1">
    <citation type="submission" date="2009-11" db="EMBL/GenBank/DDBJ databases">
        <title>Annotation of Allomyces macrogynus ATCC 38327.</title>
        <authorList>
            <consortium name="The Broad Institute Genome Sequencing Platform"/>
            <person name="Russ C."/>
            <person name="Cuomo C."/>
            <person name="Burger G."/>
            <person name="Gray M.W."/>
            <person name="Holland P.W.H."/>
            <person name="King N."/>
            <person name="Lang F.B.F."/>
            <person name="Roger A.J."/>
            <person name="Ruiz-Trillo I."/>
            <person name="Young S.K."/>
            <person name="Zeng Q."/>
            <person name="Gargeya S."/>
            <person name="Fitzgerald M."/>
            <person name="Haas B."/>
            <person name="Abouelleil A."/>
            <person name="Alvarado L."/>
            <person name="Arachchi H.M."/>
            <person name="Berlin A."/>
            <person name="Chapman S.B."/>
            <person name="Gearin G."/>
            <person name="Goldberg J."/>
            <person name="Griggs A."/>
            <person name="Gujja S."/>
            <person name="Hansen M."/>
            <person name="Heiman D."/>
            <person name="Howarth C."/>
            <person name="Larimer J."/>
            <person name="Lui A."/>
            <person name="MacDonald P.J.P."/>
            <person name="McCowen C."/>
            <person name="Montmayeur A."/>
            <person name="Murphy C."/>
            <person name="Neiman D."/>
            <person name="Pearson M."/>
            <person name="Priest M."/>
            <person name="Roberts A."/>
            <person name="Saif S."/>
            <person name="Shea T."/>
            <person name="Sisk P."/>
            <person name="Stolte C."/>
            <person name="Sykes S."/>
            <person name="Wortman J."/>
            <person name="Nusbaum C."/>
            <person name="Birren B."/>
        </authorList>
    </citation>
    <scope>NUCLEOTIDE SEQUENCE [LARGE SCALE GENOMIC DNA]</scope>
    <source>
        <strain evidence="8 9">ATCC 38327</strain>
    </source>
</reference>
<dbReference type="OMA" id="QYWRLLV"/>
<dbReference type="Pfam" id="PF00627">
    <property type="entry name" value="UBA"/>
    <property type="match status" value="1"/>
</dbReference>
<keyword evidence="2 6" id="KW-0812">Transmembrane</keyword>
<dbReference type="InterPro" id="IPR009060">
    <property type="entry name" value="UBA-like_sf"/>
</dbReference>
<evidence type="ECO:0000256" key="2">
    <source>
        <dbReference type="ARBA" id="ARBA00022692"/>
    </source>
</evidence>
<proteinExistence type="predicted"/>
<dbReference type="Gene3D" id="1.10.8.10">
    <property type="entry name" value="DNA helicase RuvA subunit, C-terminal domain"/>
    <property type="match status" value="1"/>
</dbReference>
<dbReference type="SMART" id="SM00165">
    <property type="entry name" value="UBA"/>
    <property type="match status" value="1"/>
</dbReference>
<evidence type="ECO:0000256" key="1">
    <source>
        <dbReference type="ARBA" id="ARBA00004141"/>
    </source>
</evidence>
<dbReference type="GO" id="GO:0004252">
    <property type="term" value="F:serine-type endopeptidase activity"/>
    <property type="evidence" value="ECO:0007669"/>
    <property type="project" value="TreeGrafter"/>
</dbReference>
<accession>A0A0L0S122</accession>
<keyword evidence="3 6" id="KW-1133">Transmembrane helix</keyword>
<dbReference type="STRING" id="578462.A0A0L0S122"/>
<feature type="transmembrane region" description="Helical" evidence="6">
    <location>
        <begin position="81"/>
        <end position="104"/>
    </location>
</feature>
<protein>
    <recommendedName>
        <fullName evidence="7">UBA domain-containing protein</fullName>
    </recommendedName>
</protein>
<dbReference type="InterPro" id="IPR035952">
    <property type="entry name" value="Rhomboid-like_sf"/>
</dbReference>
<feature type="transmembrane region" description="Helical" evidence="6">
    <location>
        <begin position="44"/>
        <end position="61"/>
    </location>
</feature>
<feature type="region of interest" description="Disordered" evidence="5">
    <location>
        <begin position="240"/>
        <end position="262"/>
    </location>
</feature>
<dbReference type="InterPro" id="IPR015940">
    <property type="entry name" value="UBA"/>
</dbReference>
<evidence type="ECO:0000256" key="5">
    <source>
        <dbReference type="SAM" id="MobiDB-lite"/>
    </source>
</evidence>
<evidence type="ECO:0000256" key="3">
    <source>
        <dbReference type="ARBA" id="ARBA00022989"/>
    </source>
</evidence>
<dbReference type="SUPFAM" id="SSF144091">
    <property type="entry name" value="Rhomboid-like"/>
    <property type="match status" value="1"/>
</dbReference>
<dbReference type="PANTHER" id="PTHR43066">
    <property type="entry name" value="RHOMBOID-RELATED PROTEIN"/>
    <property type="match status" value="1"/>
</dbReference>
<evidence type="ECO:0000313" key="9">
    <source>
        <dbReference type="Proteomes" id="UP000054350"/>
    </source>
</evidence>
<keyword evidence="4 6" id="KW-0472">Membrane</keyword>
<keyword evidence="9" id="KW-1185">Reference proteome</keyword>
<dbReference type="SUPFAM" id="SSF46934">
    <property type="entry name" value="UBA-like"/>
    <property type="match status" value="1"/>
</dbReference>
<evidence type="ECO:0000313" key="8">
    <source>
        <dbReference type="EMBL" id="KNE56054.1"/>
    </source>
</evidence>
<sequence length="319" mass="35370">MPTPPRDALQQSLTELPPWLLSMSFSSPRLFTPPGFYNAPLSKFTLTSVAACSVAASVFHLRHWFPLHLSLVVAGAQVQRLVVSHCAFTSSSELLFGGVLLYYLRGIERLYGTRKFAVFVTVTSTLATLLNVSILVLLRGFVNWTAPGPYAWIFANLFIYHERVPETDKFEILGIRFSQKSFVYLLAVQLIAADWSHSWLPALSGLVAGAVWATDLFGMQSWRFPRAIEKFATRYLAPLLQSPPPERSTNPEVPRPPARTTAATNAATTMAPNVPAMPEQPVHQDSIELLVAMGFDRERATTVLRRVGGDMERAVQALL</sequence>
<feature type="transmembrane region" description="Helical" evidence="6">
    <location>
        <begin position="116"/>
        <end position="138"/>
    </location>
</feature>